<evidence type="ECO:0000256" key="2">
    <source>
        <dbReference type="ARBA" id="ARBA00022801"/>
    </source>
</evidence>
<comment type="cofactor">
    <cofactor evidence="1">
        <name>Mg(2+)</name>
        <dbReference type="ChEBI" id="CHEBI:18420"/>
    </cofactor>
</comment>
<dbReference type="RefSeq" id="WP_135480049.1">
    <property type="nucleotide sequence ID" value="NZ_SRMF01000001.1"/>
</dbReference>
<evidence type="ECO:0000256" key="1">
    <source>
        <dbReference type="ARBA" id="ARBA00001946"/>
    </source>
</evidence>
<dbReference type="Proteomes" id="UP000297475">
    <property type="component" value="Unassembled WGS sequence"/>
</dbReference>
<dbReference type="OrthoDB" id="9804442at2"/>
<dbReference type="PROSITE" id="PS00893">
    <property type="entry name" value="NUDIX_BOX"/>
    <property type="match status" value="1"/>
</dbReference>
<evidence type="ECO:0000313" key="5">
    <source>
        <dbReference type="Proteomes" id="UP000297475"/>
    </source>
</evidence>
<dbReference type="CDD" id="cd02883">
    <property type="entry name" value="NUDIX_Hydrolase"/>
    <property type="match status" value="1"/>
</dbReference>
<dbReference type="InterPro" id="IPR000086">
    <property type="entry name" value="NUDIX_hydrolase_dom"/>
</dbReference>
<dbReference type="GO" id="GO:0016787">
    <property type="term" value="F:hydrolase activity"/>
    <property type="evidence" value="ECO:0007669"/>
    <property type="project" value="UniProtKB-KW"/>
</dbReference>
<accession>A0A4Z0WGM6</accession>
<dbReference type="Pfam" id="PF00293">
    <property type="entry name" value="NUDIX"/>
    <property type="match status" value="1"/>
</dbReference>
<sequence length="180" mass="20925">MKLLQEMIHPELTGLEGRVLRRHAARGIVLRKDRILLLFTERYNDFSLPGGGIDEGEEMTAALQRELEEETGAREVEVRQHYGFIEEYRPHWKPEYDLMHMTSHFFVCDVAPELADARMESYEVANGMNPLWVPIAEAISHNRQVMARQEKTMGQSIQRETFMLEKIDRELVVQNVQEAG</sequence>
<reference evidence="4 5" key="1">
    <citation type="submission" date="2019-04" db="EMBL/GenBank/DDBJ databases">
        <title>Natronospirillum operosus gen. nov., sp. nov., a haloalkaliphilic satellite isolated from decaying biomass of laboratory culture of cyanobacterium Geitlerinema sp. and proposal of Natronospirillaceae fam. nov. and Saccharospirillaceae fam. nov.</title>
        <authorList>
            <person name="Kevbrin V."/>
            <person name="Boltyanskaya Y."/>
            <person name="Koziaeva V."/>
            <person name="Grouzdev D.S."/>
            <person name="Park M."/>
            <person name="Cho J."/>
        </authorList>
    </citation>
    <scope>NUCLEOTIDE SEQUENCE [LARGE SCALE GENOMIC DNA]</scope>
    <source>
        <strain evidence="4 5">G-116</strain>
    </source>
</reference>
<name>A0A4Z0WGM6_9GAMM</name>
<comment type="caution">
    <text evidence="4">The sequence shown here is derived from an EMBL/GenBank/DDBJ whole genome shotgun (WGS) entry which is preliminary data.</text>
</comment>
<evidence type="ECO:0000259" key="3">
    <source>
        <dbReference type="PROSITE" id="PS51462"/>
    </source>
</evidence>
<dbReference type="SUPFAM" id="SSF55811">
    <property type="entry name" value="Nudix"/>
    <property type="match status" value="1"/>
</dbReference>
<keyword evidence="5" id="KW-1185">Reference proteome</keyword>
<dbReference type="EMBL" id="SRMF01000001">
    <property type="protein sequence ID" value="TGG94861.1"/>
    <property type="molecule type" value="Genomic_DNA"/>
</dbReference>
<keyword evidence="2" id="KW-0378">Hydrolase</keyword>
<proteinExistence type="predicted"/>
<dbReference type="InterPro" id="IPR020084">
    <property type="entry name" value="NUDIX_hydrolase_CS"/>
</dbReference>
<gene>
    <name evidence="4" type="ORF">E4656_00055</name>
</gene>
<dbReference type="PROSITE" id="PS51462">
    <property type="entry name" value="NUDIX"/>
    <property type="match status" value="1"/>
</dbReference>
<evidence type="ECO:0000313" key="4">
    <source>
        <dbReference type="EMBL" id="TGG94861.1"/>
    </source>
</evidence>
<dbReference type="PANTHER" id="PTHR43046">
    <property type="entry name" value="GDP-MANNOSE MANNOSYL HYDROLASE"/>
    <property type="match status" value="1"/>
</dbReference>
<dbReference type="PANTHER" id="PTHR43046:SF15">
    <property type="entry name" value="MUTT_NUDIX FAMILY PROTEIN"/>
    <property type="match status" value="1"/>
</dbReference>
<feature type="domain" description="Nudix hydrolase" evidence="3">
    <location>
        <begin position="20"/>
        <end position="158"/>
    </location>
</feature>
<organism evidence="4 5">
    <name type="scientific">Natronospirillum operosum</name>
    <dbReference type="NCBI Taxonomy" id="2759953"/>
    <lineage>
        <taxon>Bacteria</taxon>
        <taxon>Pseudomonadati</taxon>
        <taxon>Pseudomonadota</taxon>
        <taxon>Gammaproteobacteria</taxon>
        <taxon>Oceanospirillales</taxon>
        <taxon>Natronospirillaceae</taxon>
        <taxon>Natronospirillum</taxon>
    </lineage>
</organism>
<dbReference type="InterPro" id="IPR015797">
    <property type="entry name" value="NUDIX_hydrolase-like_dom_sf"/>
</dbReference>
<dbReference type="Gene3D" id="3.90.79.10">
    <property type="entry name" value="Nucleoside Triphosphate Pyrophosphohydrolase"/>
    <property type="match status" value="1"/>
</dbReference>
<dbReference type="AlphaFoldDB" id="A0A4Z0WGM6"/>
<protein>
    <submittedName>
        <fullName evidence="4">NUDIX domain-containing protein</fullName>
    </submittedName>
</protein>